<name>A0A1I0FII6_9BACT</name>
<feature type="transmembrane region" description="Helical" evidence="1">
    <location>
        <begin position="311"/>
        <end position="331"/>
    </location>
</feature>
<feature type="transmembrane region" description="Helical" evidence="1">
    <location>
        <begin position="74"/>
        <end position="94"/>
    </location>
</feature>
<dbReference type="InterPro" id="IPR027550">
    <property type="entry name" value="MSEP-CTERM"/>
</dbReference>
<feature type="transmembrane region" description="Helical" evidence="1">
    <location>
        <begin position="42"/>
        <end position="67"/>
    </location>
</feature>
<feature type="transmembrane region" description="Helical" evidence="1">
    <location>
        <begin position="256"/>
        <end position="273"/>
    </location>
</feature>
<dbReference type="AlphaFoldDB" id="A0A1I0FII6"/>
<dbReference type="EMBL" id="FOHS01000002">
    <property type="protein sequence ID" value="SET57343.1"/>
    <property type="molecule type" value="Genomic_DNA"/>
</dbReference>
<organism evidence="3 4">
    <name type="scientific">Hymenobacter actinosclerus</name>
    <dbReference type="NCBI Taxonomy" id="82805"/>
    <lineage>
        <taxon>Bacteria</taxon>
        <taxon>Pseudomonadati</taxon>
        <taxon>Bacteroidota</taxon>
        <taxon>Cytophagia</taxon>
        <taxon>Cytophagales</taxon>
        <taxon>Hymenobacteraceae</taxon>
        <taxon>Hymenobacter</taxon>
    </lineage>
</organism>
<keyword evidence="1" id="KW-0812">Transmembrane</keyword>
<feature type="transmembrane region" description="Helical" evidence="1">
    <location>
        <begin position="181"/>
        <end position="204"/>
    </location>
</feature>
<protein>
    <submittedName>
        <fullName evidence="3">MSEP-CTERM protein</fullName>
    </submittedName>
</protein>
<dbReference type="STRING" id="82805.SAMN04487998_2264"/>
<evidence type="ECO:0000259" key="2">
    <source>
        <dbReference type="PROSITE" id="PS51468"/>
    </source>
</evidence>
<sequence length="975" mass="106606">MRTFLNPRWLWLLNTLPVALLLLFFGAEYHVIQSLLEPAGQLAWQVLGAALLGLGLLHAAYAGWLVARRRRLPLSYAPVVLAAYIGLLYAYGVYNGQLFPFSVPSWMVPADLPLYAGTFLMPTLAHAAAVLVLHLTPASREFKAWPNFVAALAVPAVWYLFVQLVLPFWHSGGGRAGEHALVVLLITGTLLFLLALSRGVYLLARRQAGAWAPYRWLGVLLVAGVLPLLGLAVNNGELGLRGFSQSEGGIFGDFSGPWWYGLAVLNAALLICPNPAGRRARLALFLGRGVLFGYTLYFFLVFLPFLPLSVVAVAALGVGFLLLAPLVLFIVHVRVLSHDYAALRPHFGRRGLLAGLLLAGAVLPLAVAGQYAWHRATLHRALNYVYLPNYFQRAADAKVDTTALRAVLGSVRHHKSRNGASITGARLPYLSSFYNWLVLDNLTLPESKVELLEQVFFAPVAAAAAAPTAVASAPDQPTPEVAALAVPTVGRAEATNPAAPRLTSLKARSRYDARQRVWVSWLDLTITNSPDLSQAEYTTQLALPAGCFVSNYYLDMAGRREFGILAEKRAATWVYRQIRDTNRDPGLLTYRNGNELDLRVFPFAAGEVRRTGLELLHPEPLTLQLDGQSVQLGQAGPEAQVPAAPATWAAGGATYVSAAQKAALPLVRRQPYYHFLLDMSAGKQPYWGPYRQLMDAAIKQSGQDYETIEASFVGSRVRRITRRGLMWLDAETLTAEGGFFLDRAIRQTLVRAAETPVPRYPVLVVLSDDFQRAILPTNFADLRHAFPESDLFYELRADGRFVSHSLLHEPAVALDTLAAPVPAGPVVAWPNANSPVAYLPANGQPELVFPDTLAAQSLATLRPRDWRAGLALQAGWRRQLHHPETGEAAGRQLVQASFRTGLLTPLTAYLALENDAQKAALRRKQAEMLAGHSALEAEEDRRMSEPGDWLVGALLAAGLAWQGWRRYRRAGLVAG</sequence>
<keyword evidence="4" id="KW-1185">Reference proteome</keyword>
<evidence type="ECO:0000313" key="3">
    <source>
        <dbReference type="EMBL" id="SET57343.1"/>
    </source>
</evidence>
<reference evidence="4" key="1">
    <citation type="submission" date="2016-10" db="EMBL/GenBank/DDBJ databases">
        <authorList>
            <person name="Varghese N."/>
            <person name="Submissions S."/>
        </authorList>
    </citation>
    <scope>NUCLEOTIDE SEQUENCE [LARGE SCALE GENOMIC DNA]</scope>
    <source>
        <strain evidence="4">DSM 15310</strain>
    </source>
</reference>
<feature type="transmembrane region" description="Helical" evidence="1">
    <location>
        <begin position="352"/>
        <end position="373"/>
    </location>
</feature>
<keyword evidence="1" id="KW-1133">Transmembrane helix</keyword>
<gene>
    <name evidence="3" type="ORF">SAMN04487998_2264</name>
</gene>
<dbReference type="RefSeq" id="WP_092771417.1">
    <property type="nucleotide sequence ID" value="NZ_FOHS01000002.1"/>
</dbReference>
<feature type="domain" description="VIT" evidence="2">
    <location>
        <begin position="486"/>
        <end position="617"/>
    </location>
</feature>
<evidence type="ECO:0000313" key="4">
    <source>
        <dbReference type="Proteomes" id="UP000198697"/>
    </source>
</evidence>
<feature type="transmembrane region" description="Helical" evidence="1">
    <location>
        <begin position="148"/>
        <end position="169"/>
    </location>
</feature>
<dbReference type="OrthoDB" id="1801976at2"/>
<feature type="transmembrane region" description="Helical" evidence="1">
    <location>
        <begin position="114"/>
        <end position="136"/>
    </location>
</feature>
<keyword evidence="1" id="KW-0472">Membrane</keyword>
<dbReference type="Proteomes" id="UP000198697">
    <property type="component" value="Unassembled WGS sequence"/>
</dbReference>
<accession>A0A1I0FII6</accession>
<feature type="transmembrane region" description="Helical" evidence="1">
    <location>
        <begin position="285"/>
        <end position="305"/>
    </location>
</feature>
<dbReference type="NCBIfam" id="TIGR04286">
    <property type="entry name" value="MSEP-CTERM"/>
    <property type="match status" value="1"/>
</dbReference>
<proteinExistence type="predicted"/>
<dbReference type="InterPro" id="IPR013694">
    <property type="entry name" value="VIT"/>
</dbReference>
<feature type="transmembrane region" description="Helical" evidence="1">
    <location>
        <begin position="216"/>
        <end position="236"/>
    </location>
</feature>
<dbReference type="PROSITE" id="PS51468">
    <property type="entry name" value="VIT"/>
    <property type="match status" value="1"/>
</dbReference>
<evidence type="ECO:0000256" key="1">
    <source>
        <dbReference type="SAM" id="Phobius"/>
    </source>
</evidence>